<dbReference type="PANTHER" id="PTHR38471:SF2">
    <property type="entry name" value="FOUR HELIX BUNDLE PROTEIN"/>
    <property type="match status" value="1"/>
</dbReference>
<dbReference type="Pfam" id="PF05635">
    <property type="entry name" value="23S_rRNA_IVP"/>
    <property type="match status" value="1"/>
</dbReference>
<reference evidence="2" key="1">
    <citation type="submission" date="2016-11" db="EMBL/GenBank/DDBJ databases">
        <authorList>
            <person name="Varghese N."/>
            <person name="Submissions S."/>
        </authorList>
    </citation>
    <scope>NUCLEOTIDE SEQUENCE [LARGE SCALE GENOMIC DNA]</scope>
    <source>
        <strain evidence="2">DSM 1811</strain>
    </source>
</reference>
<evidence type="ECO:0000313" key="1">
    <source>
        <dbReference type="EMBL" id="SHM55340.1"/>
    </source>
</evidence>
<dbReference type="RefSeq" id="WP_086065418.1">
    <property type="nucleotide sequence ID" value="NZ_FRBY01000005.1"/>
</dbReference>
<organism evidence="1 2">
    <name type="scientific">Flavobacterium saccharophilum</name>
    <dbReference type="NCBI Taxonomy" id="29534"/>
    <lineage>
        <taxon>Bacteria</taxon>
        <taxon>Pseudomonadati</taxon>
        <taxon>Bacteroidota</taxon>
        <taxon>Flavobacteriia</taxon>
        <taxon>Flavobacteriales</taxon>
        <taxon>Flavobacteriaceae</taxon>
        <taxon>Flavobacterium</taxon>
    </lineage>
</organism>
<dbReference type="InterPro" id="IPR012657">
    <property type="entry name" value="23S_rRNA-intervening_sequence"/>
</dbReference>
<dbReference type="InterPro" id="IPR036583">
    <property type="entry name" value="23S_rRNA_IVS_sf"/>
</dbReference>
<keyword evidence="2" id="KW-1185">Reference proteome</keyword>
<gene>
    <name evidence="1" type="ORF">SAMN05444366_3469</name>
</gene>
<dbReference type="SUPFAM" id="SSF158446">
    <property type="entry name" value="IVS-encoded protein-like"/>
    <property type="match status" value="1"/>
</dbReference>
<sequence>MKNNVIKDKSFDFAIRIVKLYQYLCTEKKEFTLSKQLLRSGTSIGAMVRDAEHAESKNDFIHKFAIAQKEANESVYWLELLKATDYLNDKEFENINTDAIAILKLITSIIKTTKNQLVSKPVPTTNSQLTINN</sequence>
<dbReference type="EMBL" id="FRBY01000005">
    <property type="protein sequence ID" value="SHM55340.1"/>
    <property type="molecule type" value="Genomic_DNA"/>
</dbReference>
<protein>
    <submittedName>
        <fullName evidence="1">Four helix bundle protein</fullName>
    </submittedName>
</protein>
<dbReference type="OrthoDB" id="285993at2"/>
<dbReference type="PIRSF" id="PIRSF035652">
    <property type="entry name" value="CHP02436"/>
    <property type="match status" value="1"/>
</dbReference>
<dbReference type="STRING" id="29534.SAMN05444366_3469"/>
<proteinExistence type="predicted"/>
<dbReference type="Proteomes" id="UP000184121">
    <property type="component" value="Unassembled WGS sequence"/>
</dbReference>
<name>A0A1M7JQH3_9FLAO</name>
<accession>A0A1M7JQH3</accession>
<dbReference type="PANTHER" id="PTHR38471">
    <property type="entry name" value="FOUR HELIX BUNDLE PROTEIN"/>
    <property type="match status" value="1"/>
</dbReference>
<dbReference type="AlphaFoldDB" id="A0A1M7JQH3"/>
<dbReference type="Gene3D" id="1.20.1440.60">
    <property type="entry name" value="23S rRNA-intervening sequence"/>
    <property type="match status" value="1"/>
</dbReference>
<evidence type="ECO:0000313" key="2">
    <source>
        <dbReference type="Proteomes" id="UP000184121"/>
    </source>
</evidence>
<dbReference type="NCBIfam" id="TIGR02436">
    <property type="entry name" value="four helix bundle protein"/>
    <property type="match status" value="1"/>
</dbReference>